<dbReference type="EMBL" id="JAEACU010000004">
    <property type="protein sequence ID" value="KAH7534111.1"/>
    <property type="molecule type" value="Genomic_DNA"/>
</dbReference>
<evidence type="ECO:0000313" key="5">
    <source>
        <dbReference type="EMBL" id="KAH7534111.1"/>
    </source>
</evidence>
<comment type="caution">
    <text evidence="5">The sequence shown here is derived from an EMBL/GenBank/DDBJ whole genome shotgun (WGS) entry which is preliminary data.</text>
</comment>
<organism evidence="5 6">
    <name type="scientific">Ziziphus jujuba var. spinosa</name>
    <dbReference type="NCBI Taxonomy" id="714518"/>
    <lineage>
        <taxon>Eukaryota</taxon>
        <taxon>Viridiplantae</taxon>
        <taxon>Streptophyta</taxon>
        <taxon>Embryophyta</taxon>
        <taxon>Tracheophyta</taxon>
        <taxon>Spermatophyta</taxon>
        <taxon>Magnoliopsida</taxon>
        <taxon>eudicotyledons</taxon>
        <taxon>Gunneridae</taxon>
        <taxon>Pentapetalae</taxon>
        <taxon>rosids</taxon>
        <taxon>fabids</taxon>
        <taxon>Rosales</taxon>
        <taxon>Rhamnaceae</taxon>
        <taxon>Paliureae</taxon>
        <taxon>Ziziphus</taxon>
    </lineage>
</organism>
<dbReference type="PROSITE" id="PS51523">
    <property type="entry name" value="ZF_HD_DIMER"/>
    <property type="match status" value="1"/>
</dbReference>
<dbReference type="GO" id="GO:0003700">
    <property type="term" value="F:DNA-binding transcription factor activity"/>
    <property type="evidence" value="ECO:0007669"/>
    <property type="project" value="TreeGrafter"/>
</dbReference>
<dbReference type="GO" id="GO:0005634">
    <property type="term" value="C:nucleus"/>
    <property type="evidence" value="ECO:0007669"/>
    <property type="project" value="TreeGrafter"/>
</dbReference>
<gene>
    <name evidence="5" type="ORF">FEM48_Zijuj04G0202500</name>
</gene>
<evidence type="ECO:0000256" key="3">
    <source>
        <dbReference type="ARBA" id="ARBA00022833"/>
    </source>
</evidence>
<dbReference type="PANTHER" id="PTHR31948">
    <property type="entry name" value="ZINC-FINGER HOMEODOMAIN PROTEIN 2"/>
    <property type="match status" value="1"/>
</dbReference>
<evidence type="ECO:0000313" key="6">
    <source>
        <dbReference type="Proteomes" id="UP000813462"/>
    </source>
</evidence>
<accession>A0A978VLZ2</accession>
<dbReference type="AlphaFoldDB" id="A0A978VLZ2"/>
<dbReference type="GO" id="GO:0050793">
    <property type="term" value="P:regulation of developmental process"/>
    <property type="evidence" value="ECO:0007669"/>
    <property type="project" value="TreeGrafter"/>
</dbReference>
<dbReference type="GO" id="GO:0000976">
    <property type="term" value="F:transcription cis-regulatory region binding"/>
    <property type="evidence" value="ECO:0007669"/>
    <property type="project" value="TreeGrafter"/>
</dbReference>
<keyword evidence="3" id="KW-0862">Zinc</keyword>
<dbReference type="Pfam" id="PF04770">
    <property type="entry name" value="ZF-HD_dimer"/>
    <property type="match status" value="1"/>
</dbReference>
<protein>
    <recommendedName>
        <fullName evidence="4">ZF-HD dimerization-type domain-containing protein</fullName>
    </recommendedName>
</protein>
<proteinExistence type="predicted"/>
<dbReference type="NCBIfam" id="TIGR01566">
    <property type="entry name" value="ZF_HD_prot_N"/>
    <property type="match status" value="1"/>
</dbReference>
<dbReference type="GO" id="GO:0008270">
    <property type="term" value="F:zinc ion binding"/>
    <property type="evidence" value="ECO:0007669"/>
    <property type="project" value="UniProtKB-KW"/>
</dbReference>
<evidence type="ECO:0000256" key="2">
    <source>
        <dbReference type="ARBA" id="ARBA00022771"/>
    </source>
</evidence>
<name>A0A978VLZ2_ZIZJJ</name>
<reference evidence="5" key="1">
    <citation type="journal article" date="2021" name="Front. Plant Sci.">
        <title>Chromosome-Scale Genome Assembly for Chinese Sour Jujube and Insights Into Its Genome Evolution and Domestication Signature.</title>
        <authorList>
            <person name="Shen L.-Y."/>
            <person name="Luo H."/>
            <person name="Wang X.-L."/>
            <person name="Wang X.-M."/>
            <person name="Qiu X.-J."/>
            <person name="Liu H."/>
            <person name="Zhou S.-S."/>
            <person name="Jia K.-H."/>
            <person name="Nie S."/>
            <person name="Bao Y.-T."/>
            <person name="Zhang R.-G."/>
            <person name="Yun Q.-Z."/>
            <person name="Chai Y.-H."/>
            <person name="Lu J.-Y."/>
            <person name="Li Y."/>
            <person name="Zhao S.-W."/>
            <person name="Mao J.-F."/>
            <person name="Jia S.-G."/>
            <person name="Mao Y.-M."/>
        </authorList>
    </citation>
    <scope>NUCLEOTIDE SEQUENCE</scope>
    <source>
        <strain evidence="5">AT0</strain>
        <tissue evidence="5">Leaf</tissue>
    </source>
</reference>
<keyword evidence="1" id="KW-0479">Metal-binding</keyword>
<sequence>MSSNSINPSGERNGEIIMEEQKKVAVYKECLKNHAAAIGGIATDGCGEFMPAGKLGTVEALKCSACNCHRNFHRKHIQPDGCDRDRDYHSSSPVFFLNHNNDNNAAGKKPIRWGHQNADKVQSTAEGENVKVCREGRMEDTHGGRLRGSAVLPRGHRLNDIT</sequence>
<keyword evidence="2" id="KW-0863">Zinc-finger</keyword>
<feature type="domain" description="ZF-HD dimerization-type" evidence="4">
    <location>
        <begin position="27"/>
        <end position="76"/>
    </location>
</feature>
<dbReference type="PANTHER" id="PTHR31948:SF174">
    <property type="entry name" value="HOMEOBOX DOMAIN, ZF-HD CLASS PROTEIN"/>
    <property type="match status" value="1"/>
</dbReference>
<dbReference type="InterPro" id="IPR006456">
    <property type="entry name" value="ZF_HD_homeobox_Cys/His_dimer"/>
</dbReference>
<evidence type="ECO:0000256" key="1">
    <source>
        <dbReference type="ARBA" id="ARBA00022723"/>
    </source>
</evidence>
<dbReference type="Proteomes" id="UP000813462">
    <property type="component" value="Unassembled WGS sequence"/>
</dbReference>
<evidence type="ECO:0000259" key="4">
    <source>
        <dbReference type="PROSITE" id="PS51523"/>
    </source>
</evidence>